<reference evidence="2" key="1">
    <citation type="journal article" date="2021" name="Proc. Natl. Acad. Sci. U.S.A.">
        <title>Three genomes in the algal genus Volvox reveal the fate of a haploid sex-determining region after a transition to homothallism.</title>
        <authorList>
            <person name="Yamamoto K."/>
            <person name="Hamaji T."/>
            <person name="Kawai-Toyooka H."/>
            <person name="Matsuzaki R."/>
            <person name="Takahashi F."/>
            <person name="Nishimura Y."/>
            <person name="Kawachi M."/>
            <person name="Noguchi H."/>
            <person name="Minakuchi Y."/>
            <person name="Umen J.G."/>
            <person name="Toyoda A."/>
            <person name="Nozaki H."/>
        </authorList>
    </citation>
    <scope>NUCLEOTIDE SEQUENCE</scope>
    <source>
        <strain evidence="2">NIES-3785</strain>
        <strain evidence="1">NIES-3786</strain>
    </source>
</reference>
<gene>
    <name evidence="1" type="ORF">Vretifemale_4962</name>
    <name evidence="2" type="ORF">Vretimale_7796</name>
</gene>
<organism evidence="2 3">
    <name type="scientific">Volvox reticuliferus</name>
    <dbReference type="NCBI Taxonomy" id="1737510"/>
    <lineage>
        <taxon>Eukaryota</taxon>
        <taxon>Viridiplantae</taxon>
        <taxon>Chlorophyta</taxon>
        <taxon>core chlorophytes</taxon>
        <taxon>Chlorophyceae</taxon>
        <taxon>CS clade</taxon>
        <taxon>Chlamydomonadales</taxon>
        <taxon>Volvocaceae</taxon>
        <taxon>Volvox</taxon>
    </lineage>
</organism>
<proteinExistence type="predicted"/>
<sequence>MSEKSAELLRWSENLSFKNRKIWKVRVEAAIMKAGSGVALEDPRDKANADKHNIAIGIIVEHLADSDLDLVSKHKDAKELLAELDKRYAGHSKILIPQLYAEMTSFKMRASESARDYIHRLTNVVEELKQCDEKVSDAYAITVA</sequence>
<dbReference type="EMBL" id="BNCQ01000013">
    <property type="protein sequence ID" value="GIM02986.1"/>
    <property type="molecule type" value="Genomic_DNA"/>
</dbReference>
<evidence type="ECO:0000313" key="4">
    <source>
        <dbReference type="Proteomes" id="UP000747110"/>
    </source>
</evidence>
<dbReference type="Pfam" id="PF14223">
    <property type="entry name" value="Retrotran_gag_2"/>
    <property type="match status" value="1"/>
</dbReference>
<comment type="caution">
    <text evidence="2">The sequence shown here is derived from an EMBL/GenBank/DDBJ whole genome shotgun (WGS) entry which is preliminary data.</text>
</comment>
<evidence type="ECO:0000313" key="3">
    <source>
        <dbReference type="Proteomes" id="UP000722791"/>
    </source>
</evidence>
<dbReference type="AlphaFoldDB" id="A0A8J4G9K9"/>
<dbReference type="Proteomes" id="UP000747110">
    <property type="component" value="Unassembled WGS sequence"/>
</dbReference>
<keyword evidence="4" id="KW-1185">Reference proteome</keyword>
<accession>A0A8J4G9K9</accession>
<evidence type="ECO:0000313" key="1">
    <source>
        <dbReference type="EMBL" id="GIL75107.1"/>
    </source>
</evidence>
<name>A0A8J4G9K9_9CHLO</name>
<dbReference type="EMBL" id="BNCP01000007">
    <property type="protein sequence ID" value="GIL75107.1"/>
    <property type="molecule type" value="Genomic_DNA"/>
</dbReference>
<protein>
    <submittedName>
        <fullName evidence="2">Uncharacterized protein</fullName>
    </submittedName>
</protein>
<dbReference type="OrthoDB" id="513620at2759"/>
<evidence type="ECO:0000313" key="2">
    <source>
        <dbReference type="EMBL" id="GIM02986.1"/>
    </source>
</evidence>
<dbReference type="Proteomes" id="UP000722791">
    <property type="component" value="Unassembled WGS sequence"/>
</dbReference>